<accession>A0A5B8M7H9</accession>
<evidence type="ECO:0000256" key="3">
    <source>
        <dbReference type="ARBA" id="ARBA00023163"/>
    </source>
</evidence>
<keyword evidence="3" id="KW-0804">Transcription</keyword>
<dbReference type="CDD" id="cd06170">
    <property type="entry name" value="LuxR_C_like"/>
    <property type="match status" value="1"/>
</dbReference>
<dbReference type="KEGG" id="huw:FPZ11_17725"/>
<dbReference type="PANTHER" id="PTHR44688:SF16">
    <property type="entry name" value="DNA-BINDING TRANSCRIPTIONAL ACTIVATOR DEVR_DOSR"/>
    <property type="match status" value="1"/>
</dbReference>
<keyword evidence="6" id="KW-1185">Reference proteome</keyword>
<evidence type="ECO:0000256" key="2">
    <source>
        <dbReference type="ARBA" id="ARBA00023125"/>
    </source>
</evidence>
<dbReference type="InterPro" id="IPR000792">
    <property type="entry name" value="Tscrpt_reg_LuxR_C"/>
</dbReference>
<dbReference type="PROSITE" id="PS50043">
    <property type="entry name" value="HTH_LUXR_2"/>
    <property type="match status" value="1"/>
</dbReference>
<name>A0A5B8M7H9_9MICO</name>
<dbReference type="Gene3D" id="1.10.10.10">
    <property type="entry name" value="Winged helix-like DNA-binding domain superfamily/Winged helix DNA-binding domain"/>
    <property type="match status" value="1"/>
</dbReference>
<dbReference type="AlphaFoldDB" id="A0A5B8M7H9"/>
<proteinExistence type="predicted"/>
<dbReference type="InterPro" id="IPR036388">
    <property type="entry name" value="WH-like_DNA-bd_sf"/>
</dbReference>
<dbReference type="SUPFAM" id="SSF46894">
    <property type="entry name" value="C-terminal effector domain of the bipartite response regulators"/>
    <property type="match status" value="1"/>
</dbReference>
<organism evidence="5 6">
    <name type="scientific">Humibacter ginsenosidimutans</name>
    <dbReference type="NCBI Taxonomy" id="2599293"/>
    <lineage>
        <taxon>Bacteria</taxon>
        <taxon>Bacillati</taxon>
        <taxon>Actinomycetota</taxon>
        <taxon>Actinomycetes</taxon>
        <taxon>Micrococcales</taxon>
        <taxon>Microbacteriaceae</taxon>
        <taxon>Humibacter</taxon>
    </lineage>
</organism>
<evidence type="ECO:0000313" key="5">
    <source>
        <dbReference type="EMBL" id="QDZ16346.1"/>
    </source>
</evidence>
<gene>
    <name evidence="5" type="ORF">FPZ11_17725</name>
</gene>
<dbReference type="Pfam" id="PF00196">
    <property type="entry name" value="GerE"/>
    <property type="match status" value="1"/>
</dbReference>
<keyword evidence="1" id="KW-0805">Transcription regulation</keyword>
<dbReference type="PRINTS" id="PR00038">
    <property type="entry name" value="HTHLUXR"/>
</dbReference>
<dbReference type="GO" id="GO:0006355">
    <property type="term" value="P:regulation of DNA-templated transcription"/>
    <property type="evidence" value="ECO:0007669"/>
    <property type="project" value="InterPro"/>
</dbReference>
<dbReference type="SMART" id="SM00421">
    <property type="entry name" value="HTH_LUXR"/>
    <property type="match status" value="1"/>
</dbReference>
<dbReference type="OrthoDB" id="3178268at2"/>
<feature type="domain" description="HTH luxR-type" evidence="4">
    <location>
        <begin position="841"/>
        <end position="906"/>
    </location>
</feature>
<sequence>MKTGGACQGGPCCRESGAIALGQRRDRDSSVAPTSERSTLDRALTGGNVSESHGRALSRALPPSTRNSIVSRTQLLNRLNSAHHTVVRAEGGAGKTSLVASWFEQAAGDDVSQLWLSVDESIRSRASFLHAVVQAVSAQVEQRDGSPLHTYLAGAAGPSHVPALLVEELALASTRARLVIDDLHLLDRSAQEDLVWVLDHAPGLQLVVTTRVPTLLEEPVTAARLGVSVIDSDDMAFTRSELSELAHGLSHGFTDREVRELHEVTHGNVLAARIALSALGASRSRPTTVAARRRLVNELGAIAAQNLMPVFHDQNELEAALRIALIPEVDVALARELTGDPNVENTLARFLRDGVGVSRGSVRHPVFSFHALVAKALVERATEVLPPDAVHTARLTAVRHLAAHGDPVDVIRLLVDANEDDRVWPYFARQYSELSIHRGEEVIRILEALPDERFTRSGTLAIVLAIMLSERETKLSDRLLHLVRIGLARIAEAKADTGSPGRLLLDVARFAGLRAARRYVEASDAGAQLIEQLSTLPASVRRDAESMTNAALVQIVIVDELSGRMRTALAHSDRLVNDAHPGRVQHAMALRAGAQAVLGLMHDSRRSIDSMGESGTEAWRTSIPSAGWHVARAVQALETGDGVAAVEECRRTESDLPLSEHWPTMLWARGLARLVDGHAALGADELAIGIDRHRGRTLSARSASRLTAIRADLAIASGAFATALRHIEAGPAGPELELTRARFELSRQQPEKAVQTLGAIEQSVGAEPRLYSELLVLSAAAHSRLHHDVDAREQFERALAIMHENGLASPLSKIARSEVVALLAAVGAPEDLAPRRDPFAATSPGEYLSDRERVVLSHLAGGDSIPDIAGRLYVSVNTVKTQVKSIYRKLEVSSREDAVRAGRRRGLLDDCLHR</sequence>
<evidence type="ECO:0000259" key="4">
    <source>
        <dbReference type="PROSITE" id="PS50043"/>
    </source>
</evidence>
<evidence type="ECO:0000313" key="6">
    <source>
        <dbReference type="Proteomes" id="UP000320216"/>
    </source>
</evidence>
<dbReference type="InterPro" id="IPR027417">
    <property type="entry name" value="P-loop_NTPase"/>
</dbReference>
<dbReference type="PANTHER" id="PTHR44688">
    <property type="entry name" value="DNA-BINDING TRANSCRIPTIONAL ACTIVATOR DEVR_DOSR"/>
    <property type="match status" value="1"/>
</dbReference>
<dbReference type="SUPFAM" id="SSF52540">
    <property type="entry name" value="P-loop containing nucleoside triphosphate hydrolases"/>
    <property type="match status" value="1"/>
</dbReference>
<dbReference type="Proteomes" id="UP000320216">
    <property type="component" value="Chromosome"/>
</dbReference>
<evidence type="ECO:0000256" key="1">
    <source>
        <dbReference type="ARBA" id="ARBA00023015"/>
    </source>
</evidence>
<reference evidence="5 6" key="1">
    <citation type="submission" date="2019-07" db="EMBL/GenBank/DDBJ databases">
        <title>Full genome sequence of Humibacter sp. WJ7-1.</title>
        <authorList>
            <person name="Im W.-T."/>
        </authorList>
    </citation>
    <scope>NUCLEOTIDE SEQUENCE [LARGE SCALE GENOMIC DNA]</scope>
    <source>
        <strain evidence="5 6">WJ7-1</strain>
    </source>
</reference>
<dbReference type="GO" id="GO:0003677">
    <property type="term" value="F:DNA binding"/>
    <property type="evidence" value="ECO:0007669"/>
    <property type="project" value="UniProtKB-KW"/>
</dbReference>
<dbReference type="EMBL" id="CP042305">
    <property type="protein sequence ID" value="QDZ16346.1"/>
    <property type="molecule type" value="Genomic_DNA"/>
</dbReference>
<keyword evidence="2" id="KW-0238">DNA-binding</keyword>
<dbReference type="Gene3D" id="3.40.50.300">
    <property type="entry name" value="P-loop containing nucleotide triphosphate hydrolases"/>
    <property type="match status" value="1"/>
</dbReference>
<protein>
    <submittedName>
        <fullName evidence="5">AAA family ATPase</fullName>
    </submittedName>
</protein>
<dbReference type="InterPro" id="IPR016032">
    <property type="entry name" value="Sig_transdc_resp-reg_C-effctor"/>
</dbReference>